<feature type="chain" id="PRO_5045400159" evidence="1">
    <location>
        <begin position="36"/>
        <end position="322"/>
    </location>
</feature>
<protein>
    <submittedName>
        <fullName evidence="2">DUF1002 domain-containing protein</fullName>
    </submittedName>
</protein>
<evidence type="ECO:0000256" key="1">
    <source>
        <dbReference type="SAM" id="SignalP"/>
    </source>
</evidence>
<evidence type="ECO:0000313" key="2">
    <source>
        <dbReference type="EMBL" id="MBC5754492.1"/>
    </source>
</evidence>
<dbReference type="Pfam" id="PF06207">
    <property type="entry name" value="DUF1002"/>
    <property type="match status" value="1"/>
</dbReference>
<proteinExistence type="predicted"/>
<sequence>MGQYPRRNNMKKIVKPLVGALLAVAMLSSSVTVGAGTVTGTIEQQDAGESTSQITAADKPYLSLGADLTEDQKATVLSLMGVDASQLDQYDVVYVTNSEEHSYLDSYIASSEIGSRSLSSVVIVKKDSGSGLDIQTKNISFCTEGMYQNACATAGITDADIVVAGPTSISGTAALVGIFKAYSEMTGQEIPEDIIDGALNELVVTGRLEDSISNVDGEDLESLIAYLKQQMVENGLDDEEGIQDAVDAACEEYDISLTDEEKAQIVDLLLKLSKLNLDADTINKAQKLLDSLTSVTDSGSQIGTFFANLWKAISDFFQNLFG</sequence>
<dbReference type="Proteomes" id="UP000621540">
    <property type="component" value="Unassembled WGS sequence"/>
</dbReference>
<evidence type="ECO:0000313" key="3">
    <source>
        <dbReference type="Proteomes" id="UP000621540"/>
    </source>
</evidence>
<accession>A0ABR7IC89</accession>
<gene>
    <name evidence="2" type="ORF">H8Z76_10790</name>
</gene>
<organism evidence="2 3">
    <name type="scientific">Roseburia yibonii</name>
    <dbReference type="NCBI Taxonomy" id="2763063"/>
    <lineage>
        <taxon>Bacteria</taxon>
        <taxon>Bacillati</taxon>
        <taxon>Bacillota</taxon>
        <taxon>Clostridia</taxon>
        <taxon>Lachnospirales</taxon>
        <taxon>Lachnospiraceae</taxon>
        <taxon>Roseburia</taxon>
    </lineage>
</organism>
<reference evidence="2 3" key="1">
    <citation type="submission" date="2020-08" db="EMBL/GenBank/DDBJ databases">
        <title>Genome public.</title>
        <authorList>
            <person name="Liu C."/>
            <person name="Sun Q."/>
        </authorList>
    </citation>
    <scope>NUCLEOTIDE SEQUENCE [LARGE SCALE GENOMIC DNA]</scope>
    <source>
        <strain evidence="2 3">BX0805</strain>
    </source>
</reference>
<keyword evidence="1" id="KW-0732">Signal</keyword>
<feature type="signal peptide" evidence="1">
    <location>
        <begin position="1"/>
        <end position="35"/>
    </location>
</feature>
<dbReference type="EMBL" id="JACOQH010000008">
    <property type="protein sequence ID" value="MBC5754492.1"/>
    <property type="molecule type" value="Genomic_DNA"/>
</dbReference>
<keyword evidence="3" id="KW-1185">Reference proteome</keyword>
<dbReference type="InterPro" id="IPR009343">
    <property type="entry name" value="DUF1002"/>
</dbReference>
<name>A0ABR7IC89_9FIRM</name>
<comment type="caution">
    <text evidence="2">The sequence shown here is derived from an EMBL/GenBank/DDBJ whole genome shotgun (WGS) entry which is preliminary data.</text>
</comment>